<dbReference type="InterPro" id="IPR002686">
    <property type="entry name" value="Transposase_17"/>
</dbReference>
<gene>
    <name evidence="2" type="ordered locus">CLOAM0563</name>
</gene>
<name>B0VGL5_CLOAI</name>
<dbReference type="SMART" id="SM01321">
    <property type="entry name" value="Y1_Tnp"/>
    <property type="match status" value="1"/>
</dbReference>
<protein>
    <recommendedName>
        <fullName evidence="1">Transposase IS200-like domain-containing protein</fullName>
    </recommendedName>
</protein>
<dbReference type="EMBL" id="CU466930">
    <property type="protein sequence ID" value="CAO80452.1"/>
    <property type="molecule type" value="Genomic_DNA"/>
</dbReference>
<dbReference type="GO" id="GO:0003677">
    <property type="term" value="F:DNA binding"/>
    <property type="evidence" value="ECO:0007669"/>
    <property type="project" value="InterPro"/>
</dbReference>
<dbReference type="HOGENOM" id="CLU_068226_4_1_0"/>
<dbReference type="SUPFAM" id="SSF143422">
    <property type="entry name" value="Transposase IS200-like"/>
    <property type="match status" value="1"/>
</dbReference>
<dbReference type="PANTHER" id="PTHR34322">
    <property type="entry name" value="TRANSPOSASE, Y1_TNP DOMAIN-CONTAINING"/>
    <property type="match status" value="1"/>
</dbReference>
<reference evidence="2 3" key="1">
    <citation type="journal article" date="2008" name="J. Bacteriol.">
        <title>'Candidatus Cloacamonas acidaminovorans': genome sequence reconstruction provides a first glimpse of a new bacterial division.</title>
        <authorList>
            <person name="Pelletier E."/>
            <person name="Kreimeyer A."/>
            <person name="Bocs S."/>
            <person name="Rouy Z."/>
            <person name="Gyapay G."/>
            <person name="Chouari R."/>
            <person name="Riviere D."/>
            <person name="Ganesan A."/>
            <person name="Daegelen P."/>
            <person name="Sghir A."/>
            <person name="Cohen G.N."/>
            <person name="Medigue C."/>
            <person name="Weissenbach J."/>
            <person name="Le Paslier D."/>
        </authorList>
    </citation>
    <scope>NUCLEOTIDE SEQUENCE [LARGE SCALE GENOMIC DNA]</scope>
    <source>
        <strain evidence="3">Evry</strain>
    </source>
</reference>
<feature type="domain" description="Transposase IS200-like" evidence="1">
    <location>
        <begin position="5"/>
        <end position="119"/>
    </location>
</feature>
<dbReference type="Pfam" id="PF01797">
    <property type="entry name" value="Y1_Tnp"/>
    <property type="match status" value="1"/>
</dbReference>
<evidence type="ECO:0000313" key="3">
    <source>
        <dbReference type="Proteomes" id="UP000002019"/>
    </source>
</evidence>
<dbReference type="eggNOG" id="COG1943">
    <property type="taxonomic scope" value="Bacteria"/>
</dbReference>
<dbReference type="GO" id="GO:0006313">
    <property type="term" value="P:DNA transposition"/>
    <property type="evidence" value="ECO:0007669"/>
    <property type="project" value="InterPro"/>
</dbReference>
<evidence type="ECO:0000259" key="1">
    <source>
        <dbReference type="SMART" id="SM01321"/>
    </source>
</evidence>
<evidence type="ECO:0000313" key="2">
    <source>
        <dbReference type="EMBL" id="CAO80452.1"/>
    </source>
</evidence>
<dbReference type="Proteomes" id="UP000002019">
    <property type="component" value="Chromosome"/>
</dbReference>
<sequence>MIHRSLNTYFHIVNHSIDSRKLFYDPGDYKTYLYLFKKELDYKVTVIAYCLMPNHFHFLLRQNAPEAISSLLERTHKRYARYYNKKYNFKGRIFRSPLHHIETPTENYLFNACAYIHANPVQAGLVGFPEEWEYSNFREYIRMRKGKLYSEQFLMDYIVNPEKYRLKVIDIARKKSMQRAFEKDSILF</sequence>
<dbReference type="PANTHER" id="PTHR34322:SF2">
    <property type="entry name" value="TRANSPOSASE IS200-LIKE DOMAIN-CONTAINING PROTEIN"/>
    <property type="match status" value="1"/>
</dbReference>
<dbReference type="AlphaFoldDB" id="B0VGL5"/>
<dbReference type="Gene3D" id="3.30.70.1290">
    <property type="entry name" value="Transposase IS200-like"/>
    <property type="match status" value="1"/>
</dbReference>
<keyword evidence="3" id="KW-1185">Reference proteome</keyword>
<dbReference type="InterPro" id="IPR036515">
    <property type="entry name" value="Transposase_17_sf"/>
</dbReference>
<proteinExistence type="predicted"/>
<dbReference type="KEGG" id="caci:CLOAM0563"/>
<accession>B0VGL5</accession>
<dbReference type="GO" id="GO:0004803">
    <property type="term" value="F:transposase activity"/>
    <property type="evidence" value="ECO:0007669"/>
    <property type="project" value="InterPro"/>
</dbReference>
<organism evidence="2 3">
    <name type="scientific">Cloacimonas acidaminovorans (strain Evry)</name>
    <dbReference type="NCBI Taxonomy" id="459349"/>
    <lineage>
        <taxon>Bacteria</taxon>
        <taxon>Pseudomonadati</taxon>
        <taxon>Candidatus Cloacimonadota</taxon>
        <taxon>Candidatus Cloacimonadia</taxon>
        <taxon>Candidatus Cloacimonadales</taxon>
        <taxon>Candidatus Cloacimonadaceae</taxon>
        <taxon>Candidatus Cloacimonas</taxon>
    </lineage>
</organism>